<accession>A0A8B8SY00</accession>
<sequence>MREKVVQRREPTGQTGREKGQGLWEVQTGEVRGDPAAFLHHHRKPLPDVCWLSLTCRPCWGCLSSIHRCLPPGVSQLLESAGAHPLLRPCGRTASAGPGHTASLPRDDETHARGMLASSGDQVATWREPVLLAKPLVPAGEGPRLSPGPRCSRPLTVHSSRSPGPHPTVRWGHGGASPVGPSLLGADRASQACNKALQKEGLKRQCSVTVLGVRSPRRGCPRARLPPEAPGGPSLPPPATGCPRRPWLVAASPRLCSVPTGPSSLEINKQRRERALGELTVQQ</sequence>
<organism evidence="2 3">
    <name type="scientific">Camelus ferus</name>
    <name type="common">Wild bactrian camel</name>
    <name type="synonym">Camelus bactrianus ferus</name>
    <dbReference type="NCBI Taxonomy" id="419612"/>
    <lineage>
        <taxon>Eukaryota</taxon>
        <taxon>Metazoa</taxon>
        <taxon>Chordata</taxon>
        <taxon>Craniata</taxon>
        <taxon>Vertebrata</taxon>
        <taxon>Euteleostomi</taxon>
        <taxon>Mammalia</taxon>
        <taxon>Eutheria</taxon>
        <taxon>Laurasiatheria</taxon>
        <taxon>Artiodactyla</taxon>
        <taxon>Tylopoda</taxon>
        <taxon>Camelidae</taxon>
        <taxon>Camelus</taxon>
    </lineage>
</organism>
<dbReference type="AlphaFoldDB" id="A0A8B8SY00"/>
<dbReference type="KEGG" id="cfr:116663322"/>
<feature type="region of interest" description="Disordered" evidence="1">
    <location>
        <begin position="219"/>
        <end position="240"/>
    </location>
</feature>
<feature type="compositionally biased region" description="Basic and acidic residues" evidence="1">
    <location>
        <begin position="1"/>
        <end position="20"/>
    </location>
</feature>
<evidence type="ECO:0000313" key="3">
    <source>
        <dbReference type="RefSeq" id="XP_032334788.1"/>
    </source>
</evidence>
<evidence type="ECO:0000313" key="2">
    <source>
        <dbReference type="Proteomes" id="UP000694856"/>
    </source>
</evidence>
<keyword evidence="2" id="KW-1185">Reference proteome</keyword>
<gene>
    <name evidence="3" type="primary">LOC116663322</name>
</gene>
<name>A0A8B8SY00_CAMFR</name>
<reference evidence="3" key="1">
    <citation type="submission" date="2025-08" db="UniProtKB">
        <authorList>
            <consortium name="RefSeq"/>
        </authorList>
    </citation>
    <scope>IDENTIFICATION</scope>
    <source>
        <tissue evidence="3">Ear skin</tissue>
    </source>
</reference>
<proteinExistence type="predicted"/>
<evidence type="ECO:0000256" key="1">
    <source>
        <dbReference type="SAM" id="MobiDB-lite"/>
    </source>
</evidence>
<dbReference type="GeneID" id="116663322"/>
<dbReference type="RefSeq" id="XP_032334788.1">
    <property type="nucleotide sequence ID" value="XM_032478897.1"/>
</dbReference>
<dbReference type="Proteomes" id="UP000694856">
    <property type="component" value="Chromosome 4"/>
</dbReference>
<feature type="compositionally biased region" description="Pro residues" evidence="1">
    <location>
        <begin position="227"/>
        <end position="240"/>
    </location>
</feature>
<feature type="region of interest" description="Disordered" evidence="1">
    <location>
        <begin position="137"/>
        <end position="168"/>
    </location>
</feature>
<feature type="region of interest" description="Disordered" evidence="1">
    <location>
        <begin position="1"/>
        <end position="23"/>
    </location>
</feature>
<protein>
    <submittedName>
        <fullName evidence="3">Uncharacterized protein LOC116663322</fullName>
    </submittedName>
</protein>